<dbReference type="InterPro" id="IPR031962">
    <property type="entry name" value="DUF4781"/>
</dbReference>
<organism evidence="2">
    <name type="scientific">Anoplophora glabripennis</name>
    <name type="common">Asian longhorn beetle</name>
    <name type="synonym">Anoplophora nobilis</name>
    <dbReference type="NCBI Taxonomy" id="217634"/>
    <lineage>
        <taxon>Eukaryota</taxon>
        <taxon>Metazoa</taxon>
        <taxon>Ecdysozoa</taxon>
        <taxon>Arthropoda</taxon>
        <taxon>Hexapoda</taxon>
        <taxon>Insecta</taxon>
        <taxon>Pterygota</taxon>
        <taxon>Neoptera</taxon>
        <taxon>Endopterygota</taxon>
        <taxon>Coleoptera</taxon>
        <taxon>Polyphaga</taxon>
        <taxon>Cucujiformia</taxon>
        <taxon>Chrysomeloidea</taxon>
        <taxon>Cerambycidae</taxon>
        <taxon>Lamiinae</taxon>
        <taxon>Lamiini</taxon>
        <taxon>Anoplophora</taxon>
    </lineage>
</organism>
<dbReference type="PANTHER" id="PTHR21115:SF0">
    <property type="entry name" value="GH06117P-RELATED"/>
    <property type="match status" value="1"/>
</dbReference>
<reference evidence="2" key="1">
    <citation type="submission" date="2013-07" db="EMBL/GenBank/DDBJ databases">
        <title>Midgut Transcriptome Profiling of Anoplphora glabripennis, a Lignocellulose Degrading, Wood-Boring Cerambycid.</title>
        <authorList>
            <person name="Scully E.D."/>
            <person name="Hoover K."/>
            <person name="Carlson J.E."/>
            <person name="Tien M."/>
            <person name="Geib S.M."/>
        </authorList>
    </citation>
    <scope>NUCLEOTIDE SEQUENCE</scope>
</reference>
<dbReference type="EMBL" id="GALX01004391">
    <property type="protein sequence ID" value="JAB64075.1"/>
    <property type="molecule type" value="Transcribed_RNA"/>
</dbReference>
<protein>
    <recommendedName>
        <fullName evidence="1">DUF4781 domain-containing protein</fullName>
    </recommendedName>
</protein>
<dbReference type="Pfam" id="PF16013">
    <property type="entry name" value="DUF4781"/>
    <property type="match status" value="1"/>
</dbReference>
<dbReference type="AlphaFoldDB" id="V5G249"/>
<proteinExistence type="predicted"/>
<dbReference type="PANTHER" id="PTHR21115">
    <property type="entry name" value="GH06117P-RELATED"/>
    <property type="match status" value="1"/>
</dbReference>
<feature type="domain" description="DUF4781" evidence="1">
    <location>
        <begin position="116"/>
        <end position="389"/>
    </location>
</feature>
<evidence type="ECO:0000313" key="2">
    <source>
        <dbReference type="EMBL" id="JAB64075.1"/>
    </source>
</evidence>
<accession>V5G249</accession>
<name>V5G249_ANOGL</name>
<evidence type="ECO:0000259" key="1">
    <source>
        <dbReference type="Pfam" id="PF16013"/>
    </source>
</evidence>
<sequence>MVNWSEADIVEWEEAAYKEQNAFCHMLGDRRWDRIKPNEGVILRRKIGYGLYGPPTRNPDPKNPYDIGYKPEEDIEIKKIYDVILEEGKEYENRGHTWFACIFISCKMYDKRFTFPVFRILKNYAKDNYSKNNCTFIDHNCRVYETWDDYLANNTLPACLILYPRDGIYQLKDNENVDCIKDRSCACYVSSRTIGVLDYAATAAGIGASAIGLAAICAVPIAGPIMAGAVGTGLVSSGYGLIRSSSALVDRYMHKQSIGFDNAESRNCWLTIVSTPLFFTQFGMIAHMKTTAEAGEIMSKAARITFSVVNVACLTTSGLGIINSLSNIIDKGMNDTLTPLDIYQFTASCVFFTHSAMNFQTASTIIKSFNKITLILIRNILALKTKKRFR</sequence>